<dbReference type="InterPro" id="IPR036874">
    <property type="entry name" value="Carbonic_anhydrase_sf"/>
</dbReference>
<evidence type="ECO:0000256" key="6">
    <source>
        <dbReference type="ARBA" id="ARBA00048348"/>
    </source>
</evidence>
<evidence type="ECO:0000256" key="2">
    <source>
        <dbReference type="ARBA" id="ARBA00012925"/>
    </source>
</evidence>
<dbReference type="PANTHER" id="PTHR11002:SF76">
    <property type="entry name" value="CARBONIC ANHYDRASE"/>
    <property type="match status" value="1"/>
</dbReference>
<evidence type="ECO:0000256" key="7">
    <source>
        <dbReference type="PIRSR" id="PIRSR601765-1"/>
    </source>
</evidence>
<feature type="binding site" evidence="7">
    <location>
        <position position="143"/>
    </location>
    <ligand>
        <name>Zn(2+)</name>
        <dbReference type="ChEBI" id="CHEBI:29105"/>
    </ligand>
</feature>
<evidence type="ECO:0000256" key="3">
    <source>
        <dbReference type="ARBA" id="ARBA00022723"/>
    </source>
</evidence>
<dbReference type="GO" id="GO:0034599">
    <property type="term" value="P:cellular response to oxidative stress"/>
    <property type="evidence" value="ECO:0007669"/>
    <property type="project" value="EnsemblFungi"/>
</dbReference>
<proteinExistence type="inferred from homology"/>
<gene>
    <name evidence="9" type="ORF">KUCA_T00004513001</name>
</gene>
<feature type="binding site" evidence="7">
    <location>
        <position position="88"/>
    </location>
    <ligand>
        <name>Zn(2+)</name>
        <dbReference type="ChEBI" id="CHEBI:29105"/>
    </ligand>
</feature>
<dbReference type="Proteomes" id="UP000019384">
    <property type="component" value="Unassembled WGS sequence"/>
</dbReference>
<dbReference type="EC" id="4.2.1.1" evidence="2 8"/>
<dbReference type="GeneID" id="34521908"/>
<dbReference type="Gene3D" id="3.40.1050.10">
    <property type="entry name" value="Carbonic anhydrase"/>
    <property type="match status" value="1"/>
</dbReference>
<reference evidence="9" key="2">
    <citation type="submission" date="2014-02" db="EMBL/GenBank/DDBJ databases">
        <title>Complete DNA sequence of /Kuraishia capsulata/ illustrates novel genomic features among budding yeasts (/Saccharomycotina/).</title>
        <authorList>
            <person name="Morales L."/>
            <person name="Noel B."/>
            <person name="Porcel B."/>
            <person name="Marcet-Houben M."/>
            <person name="Hullo M-F."/>
            <person name="Sacerdot C."/>
            <person name="Tekaia F."/>
            <person name="Leh-Louis V."/>
            <person name="Despons L."/>
            <person name="Khanna V."/>
            <person name="Aury J-M."/>
            <person name="Barbe V."/>
            <person name="Couloux A."/>
            <person name="Labadie K."/>
            <person name="Pelletier E."/>
            <person name="Souciet J-L."/>
            <person name="Boekhout T."/>
            <person name="Gabaldon T."/>
            <person name="Wincker P."/>
            <person name="Dujon B."/>
        </authorList>
    </citation>
    <scope>NUCLEOTIDE SEQUENCE</scope>
    <source>
        <strain evidence="9">CBS 1993</strain>
    </source>
</reference>
<dbReference type="PANTHER" id="PTHR11002">
    <property type="entry name" value="CARBONIC ANHYDRASE"/>
    <property type="match status" value="1"/>
</dbReference>
<dbReference type="GO" id="GO:0071244">
    <property type="term" value="P:cellular response to carbon dioxide"/>
    <property type="evidence" value="ECO:0007669"/>
    <property type="project" value="EnsemblFungi"/>
</dbReference>
<sequence length="261" mass="29013">MGITNIQKYQEIPVLNTHESTLPGPNEGRIQPRSIVEDTYPFKLSRNSTLTDFLYQNKLQSERIAEQTPEIFDMNAQGQSPHTLWIGCSDSRISESCLGVAPGEIFTLRNIANIVSSNDVSTMGAIQFAIEVLKVKRVIVCGHTDCGGIWASLSSKKIGGVLDHWLNPIRHVRAHNLKRLASVSDPREKCATLAELNVISSVHALKRHPSFTDAYKKGDIEVYGLIYNVGTGLLHEIEIPVDDEFETVFDFSDESDDHASH</sequence>
<name>W6MXA1_9ASCO</name>
<evidence type="ECO:0000313" key="10">
    <source>
        <dbReference type="Proteomes" id="UP000019384"/>
    </source>
</evidence>
<dbReference type="PROSITE" id="PS00705">
    <property type="entry name" value="PROK_CO2_ANHYDRASE_2"/>
    <property type="match status" value="1"/>
</dbReference>
<evidence type="ECO:0000256" key="4">
    <source>
        <dbReference type="ARBA" id="ARBA00022833"/>
    </source>
</evidence>
<dbReference type="STRING" id="1382522.W6MXA1"/>
<keyword evidence="5 8" id="KW-0456">Lyase</keyword>
<dbReference type="SUPFAM" id="SSF53056">
    <property type="entry name" value="beta-carbonic anhydrase, cab"/>
    <property type="match status" value="1"/>
</dbReference>
<feature type="binding site" evidence="7">
    <location>
        <position position="146"/>
    </location>
    <ligand>
        <name>Zn(2+)</name>
        <dbReference type="ChEBI" id="CHEBI:29105"/>
    </ligand>
</feature>
<keyword evidence="3 7" id="KW-0479">Metal-binding</keyword>
<dbReference type="InterPro" id="IPR015892">
    <property type="entry name" value="Carbonic_anhydrase_CS"/>
</dbReference>
<protein>
    <recommendedName>
        <fullName evidence="2 8">Carbonic anhydrase</fullName>
        <ecNumber evidence="2 8">4.2.1.1</ecNumber>
    </recommendedName>
    <alternativeName>
        <fullName evidence="8">Carbonate dehydratase</fullName>
    </alternativeName>
</protein>
<comment type="function">
    <text evidence="8">Reversible hydration of carbon dioxide.</text>
</comment>
<dbReference type="GO" id="GO:0005758">
    <property type="term" value="C:mitochondrial intermembrane space"/>
    <property type="evidence" value="ECO:0007669"/>
    <property type="project" value="EnsemblFungi"/>
</dbReference>
<dbReference type="HOGENOM" id="CLU_053879_3_1_1"/>
<dbReference type="GO" id="GO:0008270">
    <property type="term" value="F:zinc ion binding"/>
    <property type="evidence" value="ECO:0007669"/>
    <property type="project" value="UniProtKB-UniRule"/>
</dbReference>
<feature type="binding site" evidence="7">
    <location>
        <position position="90"/>
    </location>
    <ligand>
        <name>Zn(2+)</name>
        <dbReference type="ChEBI" id="CHEBI:29105"/>
    </ligand>
</feature>
<dbReference type="AlphaFoldDB" id="W6MXA1"/>
<comment type="catalytic activity">
    <reaction evidence="6 8">
        <text>hydrogencarbonate + H(+) = CO2 + H2O</text>
        <dbReference type="Rhea" id="RHEA:10748"/>
        <dbReference type="ChEBI" id="CHEBI:15377"/>
        <dbReference type="ChEBI" id="CHEBI:15378"/>
        <dbReference type="ChEBI" id="CHEBI:16526"/>
        <dbReference type="ChEBI" id="CHEBI:17544"/>
        <dbReference type="EC" id="4.2.1.1"/>
    </reaction>
</comment>
<dbReference type="CDD" id="cd00883">
    <property type="entry name" value="beta_CA_cladeA"/>
    <property type="match status" value="1"/>
</dbReference>
<dbReference type="OrthoDB" id="10248475at2759"/>
<evidence type="ECO:0000256" key="5">
    <source>
        <dbReference type="ARBA" id="ARBA00023239"/>
    </source>
</evidence>
<dbReference type="GO" id="GO:0015976">
    <property type="term" value="P:carbon utilization"/>
    <property type="evidence" value="ECO:0007669"/>
    <property type="project" value="InterPro"/>
</dbReference>
<comment type="similarity">
    <text evidence="1 8">Belongs to the beta-class carbonic anhydrase family.</text>
</comment>
<dbReference type="GO" id="GO:0004089">
    <property type="term" value="F:carbonate dehydratase activity"/>
    <property type="evidence" value="ECO:0007669"/>
    <property type="project" value="UniProtKB-UniRule"/>
</dbReference>
<evidence type="ECO:0000313" key="9">
    <source>
        <dbReference type="EMBL" id="CDK28530.1"/>
    </source>
</evidence>
<accession>W6MXA1</accession>
<reference evidence="9" key="1">
    <citation type="submission" date="2013-12" db="EMBL/GenBank/DDBJ databases">
        <authorList>
            <person name="Genoscope - CEA"/>
        </authorList>
    </citation>
    <scope>NUCLEOTIDE SEQUENCE</scope>
    <source>
        <strain evidence="9">CBS 1993</strain>
    </source>
</reference>
<evidence type="ECO:0000256" key="8">
    <source>
        <dbReference type="RuleBase" id="RU003956"/>
    </source>
</evidence>
<dbReference type="InterPro" id="IPR001765">
    <property type="entry name" value="Carbonic_anhydrase"/>
</dbReference>
<dbReference type="RefSeq" id="XP_022460520.1">
    <property type="nucleotide sequence ID" value="XM_022601256.1"/>
</dbReference>
<keyword evidence="10" id="KW-1185">Reference proteome</keyword>
<organism evidence="9 10">
    <name type="scientific">Kuraishia capsulata CBS 1993</name>
    <dbReference type="NCBI Taxonomy" id="1382522"/>
    <lineage>
        <taxon>Eukaryota</taxon>
        <taxon>Fungi</taxon>
        <taxon>Dikarya</taxon>
        <taxon>Ascomycota</taxon>
        <taxon>Saccharomycotina</taxon>
        <taxon>Pichiomycetes</taxon>
        <taxon>Pichiales</taxon>
        <taxon>Pichiaceae</taxon>
        <taxon>Kuraishia</taxon>
    </lineage>
</organism>
<dbReference type="SMART" id="SM00947">
    <property type="entry name" value="Pro_CA"/>
    <property type="match status" value="1"/>
</dbReference>
<dbReference type="Pfam" id="PF00484">
    <property type="entry name" value="Pro_CA"/>
    <property type="match status" value="1"/>
</dbReference>
<dbReference type="EMBL" id="HG793129">
    <property type="protein sequence ID" value="CDK28530.1"/>
    <property type="molecule type" value="Genomic_DNA"/>
</dbReference>
<evidence type="ECO:0000256" key="1">
    <source>
        <dbReference type="ARBA" id="ARBA00006217"/>
    </source>
</evidence>
<keyword evidence="4 7" id="KW-0862">Zinc</keyword>
<comment type="cofactor">
    <cofactor evidence="7">
        <name>Zn(2+)</name>
        <dbReference type="ChEBI" id="CHEBI:29105"/>
    </cofactor>
    <text evidence="7">Binds 1 zinc ion per subunit.</text>
</comment>